<dbReference type="STRING" id="1793.AWC04_06170"/>
<sequence length="166" mass="17925">MRQRCLALLFALATVATLIGAPTAAATDAPIGRIGDTLRVVNEKQGIVADVTVVSVQPSEVPPGFGYPPRPPRHEVWKALVIIQVVQAPHPFSLARSFIFNGVNLVGDAYQPRNSDAGDALQYALLNAPAGSTVNGYVFWDCYRELVSNVVLTDKQSGFHLAQWNL</sequence>
<gene>
    <name evidence="1" type="ORF">AWC04_06170</name>
</gene>
<accession>A0A1X1RGG2</accession>
<dbReference type="OrthoDB" id="4624706at2"/>
<evidence type="ECO:0000313" key="1">
    <source>
        <dbReference type="EMBL" id="ORV05451.1"/>
    </source>
</evidence>
<proteinExistence type="predicted"/>
<organism evidence="1 2">
    <name type="scientific">Mycolicibacterium fallax</name>
    <name type="common">Mycobacterium fallax</name>
    <dbReference type="NCBI Taxonomy" id="1793"/>
    <lineage>
        <taxon>Bacteria</taxon>
        <taxon>Bacillati</taxon>
        <taxon>Actinomycetota</taxon>
        <taxon>Actinomycetes</taxon>
        <taxon>Mycobacteriales</taxon>
        <taxon>Mycobacteriaceae</taxon>
        <taxon>Mycolicibacterium</taxon>
    </lineage>
</organism>
<comment type="caution">
    <text evidence="1">The sequence shown here is derived from an EMBL/GenBank/DDBJ whole genome shotgun (WGS) entry which is preliminary data.</text>
</comment>
<keyword evidence="2" id="KW-1185">Reference proteome</keyword>
<dbReference type="EMBL" id="LQOJ01000024">
    <property type="protein sequence ID" value="ORV05451.1"/>
    <property type="molecule type" value="Genomic_DNA"/>
</dbReference>
<dbReference type="Proteomes" id="UP000193484">
    <property type="component" value="Unassembled WGS sequence"/>
</dbReference>
<name>A0A1X1RGG2_MYCFA</name>
<reference evidence="1 2" key="1">
    <citation type="submission" date="2016-01" db="EMBL/GenBank/DDBJ databases">
        <title>The new phylogeny of the genus Mycobacterium.</title>
        <authorList>
            <person name="Tarcisio F."/>
            <person name="Conor M."/>
            <person name="Antonella G."/>
            <person name="Elisabetta G."/>
            <person name="Giulia F.S."/>
            <person name="Sara T."/>
            <person name="Anna F."/>
            <person name="Clotilde B."/>
            <person name="Roberto B."/>
            <person name="Veronica D.S."/>
            <person name="Fabio R."/>
            <person name="Monica P."/>
            <person name="Olivier J."/>
            <person name="Enrico T."/>
            <person name="Nicola S."/>
        </authorList>
    </citation>
    <scope>NUCLEOTIDE SEQUENCE [LARGE SCALE GENOMIC DNA]</scope>
    <source>
        <strain evidence="1 2">DSM 44179</strain>
    </source>
</reference>
<dbReference type="AlphaFoldDB" id="A0A1X1RGG2"/>
<evidence type="ECO:0000313" key="2">
    <source>
        <dbReference type="Proteomes" id="UP000193484"/>
    </source>
</evidence>
<protein>
    <submittedName>
        <fullName evidence="1">Uncharacterized protein</fullName>
    </submittedName>
</protein>
<dbReference type="RefSeq" id="WP_085094207.1">
    <property type="nucleotide sequence ID" value="NZ_AP022603.1"/>
</dbReference>